<keyword evidence="3" id="KW-1185">Reference proteome</keyword>
<gene>
    <name evidence="2" type="ORF">PG997_014314</name>
</gene>
<evidence type="ECO:0000313" key="2">
    <source>
        <dbReference type="EMBL" id="KAK8062217.1"/>
    </source>
</evidence>
<dbReference type="Proteomes" id="UP001433268">
    <property type="component" value="Unassembled WGS sequence"/>
</dbReference>
<comment type="caution">
    <text evidence="2">The sequence shown here is derived from an EMBL/GenBank/DDBJ whole genome shotgun (WGS) entry which is preliminary data.</text>
</comment>
<proteinExistence type="predicted"/>
<organism evidence="2 3">
    <name type="scientific">Apiospora hydei</name>
    <dbReference type="NCBI Taxonomy" id="1337664"/>
    <lineage>
        <taxon>Eukaryota</taxon>
        <taxon>Fungi</taxon>
        <taxon>Dikarya</taxon>
        <taxon>Ascomycota</taxon>
        <taxon>Pezizomycotina</taxon>
        <taxon>Sordariomycetes</taxon>
        <taxon>Xylariomycetidae</taxon>
        <taxon>Amphisphaeriales</taxon>
        <taxon>Apiosporaceae</taxon>
        <taxon>Apiospora</taxon>
    </lineage>
</organism>
<evidence type="ECO:0000256" key="1">
    <source>
        <dbReference type="SAM" id="SignalP"/>
    </source>
</evidence>
<dbReference type="GeneID" id="92051688"/>
<name>A0ABR1UTJ2_9PEZI</name>
<feature type="chain" id="PRO_5045047919" evidence="1">
    <location>
        <begin position="19"/>
        <end position="125"/>
    </location>
</feature>
<protein>
    <submittedName>
        <fullName evidence="2">Uncharacterized protein</fullName>
    </submittedName>
</protein>
<accession>A0ABR1UTJ2</accession>
<keyword evidence="1" id="KW-0732">Signal</keyword>
<reference evidence="2 3" key="1">
    <citation type="submission" date="2023-01" db="EMBL/GenBank/DDBJ databases">
        <title>Analysis of 21 Apiospora genomes using comparative genomics revels a genus with tremendous synthesis potential of carbohydrate active enzymes and secondary metabolites.</title>
        <authorList>
            <person name="Sorensen T."/>
        </authorList>
    </citation>
    <scope>NUCLEOTIDE SEQUENCE [LARGE SCALE GENOMIC DNA]</scope>
    <source>
        <strain evidence="2 3">CBS 114990</strain>
    </source>
</reference>
<feature type="signal peptide" evidence="1">
    <location>
        <begin position="1"/>
        <end position="18"/>
    </location>
</feature>
<dbReference type="RefSeq" id="XP_066660816.1">
    <property type="nucleotide sequence ID" value="XM_066818628.1"/>
</dbReference>
<evidence type="ECO:0000313" key="3">
    <source>
        <dbReference type="Proteomes" id="UP001433268"/>
    </source>
</evidence>
<dbReference type="EMBL" id="JAQQWN010000010">
    <property type="protein sequence ID" value="KAK8062217.1"/>
    <property type="molecule type" value="Genomic_DNA"/>
</dbReference>
<sequence length="125" mass="13722">MRSAIVAFFAFCASLVAAAPLDCEQGTFRCDDPMTLQDCTYMGVWETIWNCTAPAQCLDNYTCAIPGQNGQQCTPGQVECVDRWTVERCDDSGFWQFVQRCEDPEQCVVDGEGGHCGMPGRSNAS</sequence>